<dbReference type="Proteomes" id="UP000229641">
    <property type="component" value="Unassembled WGS sequence"/>
</dbReference>
<keyword evidence="1" id="KW-1133">Transmembrane helix</keyword>
<sequence>MKALLVIIRLLFFYFFFVLFFRMALAWVMRHFIKKTAGKNKNRPQHKKTEFYSQEITDAEFKEL</sequence>
<evidence type="ECO:0000256" key="1">
    <source>
        <dbReference type="SAM" id="Phobius"/>
    </source>
</evidence>
<accession>A0A2H0LXA1</accession>
<dbReference type="EMBL" id="PCWA01000076">
    <property type="protein sequence ID" value="PIQ88992.1"/>
    <property type="molecule type" value="Genomic_DNA"/>
</dbReference>
<dbReference type="AlphaFoldDB" id="A0A2H0LXA1"/>
<evidence type="ECO:0000313" key="3">
    <source>
        <dbReference type="Proteomes" id="UP000229641"/>
    </source>
</evidence>
<protein>
    <submittedName>
        <fullName evidence="2">Uncharacterized protein</fullName>
    </submittedName>
</protein>
<feature type="transmembrane region" description="Helical" evidence="1">
    <location>
        <begin position="6"/>
        <end position="29"/>
    </location>
</feature>
<comment type="caution">
    <text evidence="2">The sequence shown here is derived from an EMBL/GenBank/DDBJ whole genome shotgun (WGS) entry which is preliminary data.</text>
</comment>
<reference evidence="2 3" key="1">
    <citation type="submission" date="2017-09" db="EMBL/GenBank/DDBJ databases">
        <title>Depth-based differentiation of microbial function through sediment-hosted aquifers and enrichment of novel symbionts in the deep terrestrial subsurface.</title>
        <authorList>
            <person name="Probst A.J."/>
            <person name="Ladd B."/>
            <person name="Jarett J.K."/>
            <person name="Geller-Mcgrath D.E."/>
            <person name="Sieber C.M."/>
            <person name="Emerson J.B."/>
            <person name="Anantharaman K."/>
            <person name="Thomas B.C."/>
            <person name="Malmstrom R."/>
            <person name="Stieglmeier M."/>
            <person name="Klingl A."/>
            <person name="Woyke T."/>
            <person name="Ryan C.M."/>
            <person name="Banfield J.F."/>
        </authorList>
    </citation>
    <scope>NUCLEOTIDE SEQUENCE [LARGE SCALE GENOMIC DNA]</scope>
    <source>
        <strain evidence="2">CG11_big_fil_rev_8_21_14_0_20_42_13</strain>
    </source>
</reference>
<gene>
    <name evidence="2" type="ORF">COV72_05405</name>
</gene>
<name>A0A2H0LXA1_9BACT</name>
<evidence type="ECO:0000313" key="2">
    <source>
        <dbReference type="EMBL" id="PIQ88992.1"/>
    </source>
</evidence>
<keyword evidence="1" id="KW-0472">Membrane</keyword>
<proteinExistence type="predicted"/>
<keyword evidence="1" id="KW-0812">Transmembrane</keyword>
<organism evidence="2 3">
    <name type="scientific">Candidatus Ghiorseimicrobium undicola</name>
    <dbReference type="NCBI Taxonomy" id="1974746"/>
    <lineage>
        <taxon>Bacteria</taxon>
        <taxon>Pseudomonadati</taxon>
        <taxon>Candidatus Omnitrophota</taxon>
        <taxon>Candidatus Ghiorseimicrobium</taxon>
    </lineage>
</organism>